<evidence type="ECO:0000313" key="1">
    <source>
        <dbReference type="EMBL" id="KAI5662061.1"/>
    </source>
</evidence>
<accession>A0ACC0AN78</accession>
<proteinExistence type="predicted"/>
<dbReference type="EMBL" id="CM044705">
    <property type="protein sequence ID" value="KAI5662061.1"/>
    <property type="molecule type" value="Genomic_DNA"/>
</dbReference>
<organism evidence="1 2">
    <name type="scientific">Catharanthus roseus</name>
    <name type="common">Madagascar periwinkle</name>
    <name type="synonym">Vinca rosea</name>
    <dbReference type="NCBI Taxonomy" id="4058"/>
    <lineage>
        <taxon>Eukaryota</taxon>
        <taxon>Viridiplantae</taxon>
        <taxon>Streptophyta</taxon>
        <taxon>Embryophyta</taxon>
        <taxon>Tracheophyta</taxon>
        <taxon>Spermatophyta</taxon>
        <taxon>Magnoliopsida</taxon>
        <taxon>eudicotyledons</taxon>
        <taxon>Gunneridae</taxon>
        <taxon>Pentapetalae</taxon>
        <taxon>asterids</taxon>
        <taxon>lamiids</taxon>
        <taxon>Gentianales</taxon>
        <taxon>Apocynaceae</taxon>
        <taxon>Rauvolfioideae</taxon>
        <taxon>Vinceae</taxon>
        <taxon>Catharanthinae</taxon>
        <taxon>Catharanthus</taxon>
    </lineage>
</organism>
<name>A0ACC0AN78_CATRO</name>
<sequence length="145" mass="16725">MDQFHHKGDVSYIEIFQFEQTNPYATTKPGLKLWPKLITSAEKSFSIYGDGSNTKSFLYCEDAASTSHAILHQGEVGARQTILVQTLRSSLWTLQRLSAKMFDLDIKTTTEFVANNPLHEKRYWRWFVNSIIAFLEKVSLFLQQS</sequence>
<protein>
    <submittedName>
        <fullName evidence="1">Uncharacterized protein</fullName>
    </submittedName>
</protein>
<comment type="caution">
    <text evidence="1">The sequence shown here is derived from an EMBL/GenBank/DDBJ whole genome shotgun (WGS) entry which is preliminary data.</text>
</comment>
<reference evidence="2" key="1">
    <citation type="journal article" date="2023" name="Nat. Plants">
        <title>Single-cell RNA sequencing provides a high-resolution roadmap for understanding the multicellular compartmentation of specialized metabolism.</title>
        <authorList>
            <person name="Sun S."/>
            <person name="Shen X."/>
            <person name="Li Y."/>
            <person name="Li Y."/>
            <person name="Wang S."/>
            <person name="Li R."/>
            <person name="Zhang H."/>
            <person name="Shen G."/>
            <person name="Guo B."/>
            <person name="Wei J."/>
            <person name="Xu J."/>
            <person name="St-Pierre B."/>
            <person name="Chen S."/>
            <person name="Sun C."/>
        </authorList>
    </citation>
    <scope>NUCLEOTIDE SEQUENCE [LARGE SCALE GENOMIC DNA]</scope>
</reference>
<evidence type="ECO:0000313" key="2">
    <source>
        <dbReference type="Proteomes" id="UP001060085"/>
    </source>
</evidence>
<gene>
    <name evidence="1" type="ORF">M9H77_21384</name>
</gene>
<dbReference type="Proteomes" id="UP001060085">
    <property type="component" value="Linkage Group LG05"/>
</dbReference>
<keyword evidence="2" id="KW-1185">Reference proteome</keyword>